<evidence type="ECO:0000313" key="1">
    <source>
        <dbReference type="EMBL" id="CCI81589.1"/>
    </source>
</evidence>
<accession>I7L9Q3</accession>
<dbReference type="AlphaFoldDB" id="I7L9Q3"/>
<dbReference type="EMBL" id="CAKE01000004">
    <property type="protein sequence ID" value="CCI81589.1"/>
    <property type="molecule type" value="Genomic_DNA"/>
</dbReference>
<dbReference type="STRING" id="1423758.FC41_GL000050"/>
<comment type="caution">
    <text evidence="1">The sequence shown here is derived from an EMBL/GenBank/DDBJ whole genome shotgun (WGS) entry which is preliminary data.</text>
</comment>
<keyword evidence="2" id="KW-1185">Reference proteome</keyword>
<protein>
    <submittedName>
        <fullName evidence="1">Uncharacterized protein</fullName>
    </submittedName>
</protein>
<name>I7L9Q3_9LACO</name>
<gene>
    <name evidence="1" type="ORF">BN55_09265</name>
</gene>
<reference evidence="1 2" key="1">
    <citation type="submission" date="2012-06" db="EMBL/GenBank/DDBJ databases">
        <title>Draft Genome Sequence of Lactobacillus hominis Strain CRBIP 24.179T, isolated from human intestine.</title>
        <authorList>
            <person name="Cousin S."/>
            <person name="Ma L."/>
            <person name="Bizet C."/>
            <person name="Loux V."/>
            <person name="Bouchier C."/>
            <person name="Clermont D."/>
            <person name="Creno S."/>
        </authorList>
    </citation>
    <scope>NUCLEOTIDE SEQUENCE [LARGE SCALE GENOMIC DNA]</scope>
    <source>
        <strain evidence="2">CRBIP 24.179T</strain>
    </source>
</reference>
<organism evidence="1 2">
    <name type="scientific">Lactobacillus hominis DSM 23910 = CRBIP 24.179</name>
    <dbReference type="NCBI Taxonomy" id="1423758"/>
    <lineage>
        <taxon>Bacteria</taxon>
        <taxon>Bacillati</taxon>
        <taxon>Bacillota</taxon>
        <taxon>Bacilli</taxon>
        <taxon>Lactobacillales</taxon>
        <taxon>Lactobacillaceae</taxon>
        <taxon>Lactobacillus</taxon>
    </lineage>
</organism>
<dbReference type="Proteomes" id="UP000009320">
    <property type="component" value="Unassembled WGS sequence"/>
</dbReference>
<sequence>MRRKKMENQEQTNDIAVEVANKFLDALEEWNNDINMNRGLFMDSLMIGDAHHAYQAMQNLNNLCEPTWLQGDIQIAKDLTKYSNCLQEISKRLSHAILLNELKLQQERN</sequence>
<proteinExistence type="predicted"/>
<evidence type="ECO:0000313" key="2">
    <source>
        <dbReference type="Proteomes" id="UP000009320"/>
    </source>
</evidence>